<name>A0AAD5FVM4_SILAS</name>
<gene>
    <name evidence="1" type="ORF">C0J50_2200</name>
</gene>
<sequence>MGKRKDYNKFNKGHIVTSRRLGQSISNTAARVGCSRSAVVSIYQKCSKEGTVVNRGQGHGQGPLMHVRSEGWSVWSDPTDELL</sequence>
<accession>A0AAD5FVM4</accession>
<dbReference type="EMBL" id="MU533908">
    <property type="protein sequence ID" value="KAI5629699.1"/>
    <property type="molecule type" value="Genomic_DNA"/>
</dbReference>
<protein>
    <submittedName>
        <fullName evidence="1">Uncharacterized protein</fullName>
    </submittedName>
</protein>
<dbReference type="Gene3D" id="1.10.10.10">
    <property type="entry name" value="Winged helix-like DNA-binding domain superfamily/Winged helix DNA-binding domain"/>
    <property type="match status" value="1"/>
</dbReference>
<keyword evidence="2" id="KW-1185">Reference proteome</keyword>
<dbReference type="Proteomes" id="UP001205998">
    <property type="component" value="Unassembled WGS sequence"/>
</dbReference>
<reference evidence="1" key="1">
    <citation type="submission" date="2018-07" db="EMBL/GenBank/DDBJ databases">
        <title>Comparative genomics of catfishes provides insights into carnivory and benthic adaptation.</title>
        <authorList>
            <person name="Zhang Y."/>
            <person name="Wang D."/>
            <person name="Peng Z."/>
            <person name="Zheng S."/>
            <person name="Shao F."/>
            <person name="Tao W."/>
        </authorList>
    </citation>
    <scope>NUCLEOTIDE SEQUENCE</scope>
    <source>
        <strain evidence="1">Chongqing</strain>
    </source>
</reference>
<evidence type="ECO:0000313" key="2">
    <source>
        <dbReference type="Proteomes" id="UP001205998"/>
    </source>
</evidence>
<proteinExistence type="predicted"/>
<organism evidence="1 2">
    <name type="scientific">Silurus asotus</name>
    <name type="common">Amur catfish</name>
    <name type="synonym">Parasilurus asotus</name>
    <dbReference type="NCBI Taxonomy" id="30991"/>
    <lineage>
        <taxon>Eukaryota</taxon>
        <taxon>Metazoa</taxon>
        <taxon>Chordata</taxon>
        <taxon>Craniata</taxon>
        <taxon>Vertebrata</taxon>
        <taxon>Euteleostomi</taxon>
        <taxon>Actinopterygii</taxon>
        <taxon>Neopterygii</taxon>
        <taxon>Teleostei</taxon>
        <taxon>Ostariophysi</taxon>
        <taxon>Siluriformes</taxon>
        <taxon>Siluridae</taxon>
        <taxon>Silurus</taxon>
    </lineage>
</organism>
<evidence type="ECO:0000313" key="1">
    <source>
        <dbReference type="EMBL" id="KAI5629699.1"/>
    </source>
</evidence>
<comment type="caution">
    <text evidence="1">The sequence shown here is derived from an EMBL/GenBank/DDBJ whole genome shotgun (WGS) entry which is preliminary data.</text>
</comment>
<dbReference type="InterPro" id="IPR036388">
    <property type="entry name" value="WH-like_DNA-bd_sf"/>
</dbReference>
<dbReference type="AlphaFoldDB" id="A0AAD5FVM4"/>